<dbReference type="PROSITE" id="PS50021">
    <property type="entry name" value="CH"/>
    <property type="match status" value="1"/>
</dbReference>
<evidence type="ECO:0000256" key="5">
    <source>
        <dbReference type="SAM" id="Coils"/>
    </source>
</evidence>
<evidence type="ECO:0000256" key="2">
    <source>
        <dbReference type="ARBA" id="ARBA00022528"/>
    </source>
</evidence>
<dbReference type="SMART" id="SM00129">
    <property type="entry name" value="KISc"/>
    <property type="match status" value="1"/>
</dbReference>
<dbReference type="InterPro" id="IPR036872">
    <property type="entry name" value="CH_dom_sf"/>
</dbReference>
<dbReference type="Pfam" id="PF00225">
    <property type="entry name" value="Kinesin"/>
    <property type="match status" value="1"/>
</dbReference>
<keyword evidence="10" id="KW-1185">Reference proteome</keyword>
<dbReference type="GO" id="GO:0005524">
    <property type="term" value="F:ATP binding"/>
    <property type="evidence" value="ECO:0007669"/>
    <property type="project" value="UniProtKB-UniRule"/>
</dbReference>
<dbReference type="Gene3D" id="1.10.418.10">
    <property type="entry name" value="Calponin-like domain"/>
    <property type="match status" value="1"/>
</dbReference>
<dbReference type="InterPro" id="IPR036961">
    <property type="entry name" value="Kinesin_motor_dom_sf"/>
</dbReference>
<evidence type="ECO:0000313" key="9">
    <source>
        <dbReference type="EMBL" id="KAH7435605.1"/>
    </source>
</evidence>
<dbReference type="EMBL" id="CM035411">
    <property type="protein sequence ID" value="KAH7435605.1"/>
    <property type="molecule type" value="Genomic_DNA"/>
</dbReference>
<dbReference type="FunFam" id="1.10.418.10:FF:000073">
    <property type="entry name" value="Kinesin-like protein KIN-14L"/>
    <property type="match status" value="1"/>
</dbReference>
<feature type="domain" description="Kinesin motor" evidence="8">
    <location>
        <begin position="451"/>
        <end position="778"/>
    </location>
</feature>
<feature type="coiled-coil region" evidence="5">
    <location>
        <begin position="382"/>
        <end position="409"/>
    </location>
</feature>
<dbReference type="OMA" id="RSSEYHA"/>
<keyword evidence="3 4" id="KW-0505">Motor protein</keyword>
<dbReference type="SUPFAM" id="SSF52540">
    <property type="entry name" value="P-loop containing nucleoside triphosphate hydrolases"/>
    <property type="match status" value="1"/>
</dbReference>
<evidence type="ECO:0000259" key="7">
    <source>
        <dbReference type="PROSITE" id="PS50021"/>
    </source>
</evidence>
<dbReference type="AlphaFoldDB" id="A0A8T2UPY2"/>
<dbReference type="InterPro" id="IPR027417">
    <property type="entry name" value="P-loop_NTPase"/>
</dbReference>
<keyword evidence="2" id="KW-0934">Plastid</keyword>
<dbReference type="InterPro" id="IPR027640">
    <property type="entry name" value="Kinesin-like_fam"/>
</dbReference>
<sequence length="1173" mass="130955">MTNDSQANPQNPYWSFCKSQPPLRDKSGIVTAEEQVGFSDMNLASRKANEAASRRFQAASWMQTMVGPLELSSQPSEEEFRMCLRNGIVLCNLINKIHPGAVSKIVENHSFSMPYHEAAPLPAYQYFENVRNFLVAVEELNLPSFEASDLDEGTFPMGLPVKVVDCILSLKAYHEWQQAGGHKPSNVIRFPRSHCPPKPSSKNSSPMCAMHMQGISKPIAVACESTKDMLIELGNHYSKPGSNQASSNGKLPHEGLENEWSQYDSDTGWVSQVCQKFVEVYFSRKKKVEMHVPHEALIRMVLMVLYDKQPSDVPVVVEFMLKRVIEEVELKCVNHSLQKVEREHPRMLEDGIGDYNLDDKAIASEREIQRLRSLDNKHLEQLNLQRNELKELKIKFDSMKLECRTAQSEWEKELESLSFRLQGLVQAAGEYYKVAAENRELYNQVQDLKGNIRVYCRVRPFLQGQGATQTTVDYIGENGSITIVNPKQGKGKKKTFTFNKIFGPTSSQEEVFTDTQPLIRSVLDGYNVCIFAYGQTGSGKTFTMTGPDNPSSADWGVNFRALNDLFHLTQYRKDSIHYEVGVQMIEIYNEQVRDLLCSDGSNKKLEVRNKSQQNGLNVPDASMVSVHSTDDVLNLMKVGHHNRTVGATALNDRSSRSHSVLTVHIKGKELASGAVLRGCLHLVDLAGSERVDKSEATGDRLKEAQHINKSLSALGDVIAALAQKSSHVPYRNSKLTQLLQDSLGGHAKTLMFVHVSPDLDSYGETISTLKFAQRAAGVELGAAHSNKESGDVLDLRDQVAFLKEALAKKDGELERVRREACSKMSYDDRHEKLRTNPSHTNSTLHVRSYHRQLLEEVRQVQNSTSQSDYQGSDRSMQTLSPSDNGRTFFEPNPESTGITCSTETSLDLNSAPYSVRKHGMSKNKMLKDKRLGETKNRIRDPHGTLTEAGQNGYTSTAYTFHDASDAGIHQNGHVRSTGRASFLMNDRGSQIAFADSVAERQTRHRRSHSYSYAESGDCSTEGSSGRQDELYGYEDDDEETSDFSEERWQRGGDITSPCSLRGDANQHGLSEQRKGHSDSERRNAPACQLQGRGPFLRRSVDSISMSSTSGSRSSRTPAHGRETHWTPQGLARAERLPTSAANKTRRKTASTAAEKVSSKAVAPPLPCPPKRWL</sequence>
<comment type="caution">
    <text evidence="9">The sequence shown here is derived from an EMBL/GenBank/DDBJ whole genome shotgun (WGS) entry which is preliminary data.</text>
</comment>
<comment type="similarity">
    <text evidence="1">Belongs to the TRAFAC class myosin-kinesin ATPase superfamily. Kinesin family. KIN-14 subfamily.</text>
</comment>
<feature type="compositionally biased region" description="Low complexity" evidence="6">
    <location>
        <begin position="1101"/>
        <end position="1115"/>
    </location>
</feature>
<dbReference type="GO" id="GO:0008017">
    <property type="term" value="F:microtubule binding"/>
    <property type="evidence" value="ECO:0007669"/>
    <property type="project" value="InterPro"/>
</dbReference>
<dbReference type="GO" id="GO:0007018">
    <property type="term" value="P:microtubule-based movement"/>
    <property type="evidence" value="ECO:0007669"/>
    <property type="project" value="InterPro"/>
</dbReference>
<dbReference type="GO" id="GO:0003777">
    <property type="term" value="F:microtubule motor activity"/>
    <property type="evidence" value="ECO:0007669"/>
    <property type="project" value="InterPro"/>
</dbReference>
<feature type="domain" description="Calponin-homology (CH)" evidence="7">
    <location>
        <begin position="52"/>
        <end position="175"/>
    </location>
</feature>
<dbReference type="PANTHER" id="PTHR47972">
    <property type="entry name" value="KINESIN-LIKE PROTEIN KLP-3"/>
    <property type="match status" value="1"/>
</dbReference>
<feature type="region of interest" description="Disordered" evidence="6">
    <location>
        <begin position="859"/>
        <end position="885"/>
    </location>
</feature>
<reference evidence="9" key="1">
    <citation type="submission" date="2021-08" db="EMBL/GenBank/DDBJ databases">
        <title>WGS assembly of Ceratopteris richardii.</title>
        <authorList>
            <person name="Marchant D.B."/>
            <person name="Chen G."/>
            <person name="Jenkins J."/>
            <person name="Shu S."/>
            <person name="Leebens-Mack J."/>
            <person name="Grimwood J."/>
            <person name="Schmutz J."/>
            <person name="Soltis P."/>
            <person name="Soltis D."/>
            <person name="Chen Z.-H."/>
        </authorList>
    </citation>
    <scope>NUCLEOTIDE SEQUENCE</scope>
    <source>
        <strain evidence="9">Whitten #5841</strain>
        <tissue evidence="9">Leaf</tissue>
    </source>
</reference>
<dbReference type="EMBL" id="CM035411">
    <property type="protein sequence ID" value="KAH7435607.1"/>
    <property type="molecule type" value="Genomic_DNA"/>
</dbReference>
<dbReference type="PANTHER" id="PTHR47972:SF4">
    <property type="entry name" value="KINESIN-LIKE PROTEIN KIN-14L"/>
    <property type="match status" value="1"/>
</dbReference>
<feature type="binding site" evidence="4">
    <location>
        <begin position="534"/>
        <end position="541"/>
    </location>
    <ligand>
        <name>ATP</name>
        <dbReference type="ChEBI" id="CHEBI:30616"/>
    </ligand>
</feature>
<dbReference type="SMART" id="SM00033">
    <property type="entry name" value="CH"/>
    <property type="match status" value="1"/>
</dbReference>
<evidence type="ECO:0000259" key="8">
    <source>
        <dbReference type="PROSITE" id="PS50067"/>
    </source>
</evidence>
<gene>
    <name evidence="9" type="ORF">KP509_06G071600</name>
</gene>
<keyword evidence="4" id="KW-0547">Nucleotide-binding</keyword>
<feature type="compositionally biased region" description="Acidic residues" evidence="6">
    <location>
        <begin position="1031"/>
        <end position="1043"/>
    </location>
</feature>
<evidence type="ECO:0000313" key="10">
    <source>
        <dbReference type="Proteomes" id="UP000825935"/>
    </source>
</evidence>
<dbReference type="InterPro" id="IPR001752">
    <property type="entry name" value="Kinesin_motor_dom"/>
</dbReference>
<evidence type="ECO:0000256" key="4">
    <source>
        <dbReference type="PROSITE-ProRule" id="PRU00283"/>
    </source>
</evidence>
<evidence type="ECO:0000256" key="1">
    <source>
        <dbReference type="ARBA" id="ARBA00010899"/>
    </source>
</evidence>
<keyword evidence="2" id="KW-0150">Chloroplast</keyword>
<dbReference type="CDD" id="cd21203">
    <property type="entry name" value="CH_AtKIN14-like"/>
    <property type="match status" value="1"/>
</dbReference>
<dbReference type="Gene3D" id="3.40.850.10">
    <property type="entry name" value="Kinesin motor domain"/>
    <property type="match status" value="1"/>
</dbReference>
<dbReference type="InterPro" id="IPR001715">
    <property type="entry name" value="CH_dom"/>
</dbReference>
<dbReference type="SUPFAM" id="SSF47576">
    <property type="entry name" value="Calponin-homology domain, CH-domain"/>
    <property type="match status" value="1"/>
</dbReference>
<accession>A0A8T2UPY2</accession>
<feature type="compositionally biased region" description="Polar residues" evidence="6">
    <location>
        <begin position="1009"/>
        <end position="1025"/>
    </location>
</feature>
<evidence type="ECO:0000256" key="6">
    <source>
        <dbReference type="SAM" id="MobiDB-lite"/>
    </source>
</evidence>
<dbReference type="Pfam" id="PF00307">
    <property type="entry name" value="CH"/>
    <property type="match status" value="1"/>
</dbReference>
<keyword evidence="5" id="KW-0175">Coiled coil</keyword>
<dbReference type="Proteomes" id="UP000825935">
    <property type="component" value="Chromosome 6"/>
</dbReference>
<protein>
    <submittedName>
        <fullName evidence="9">Uncharacterized protein</fullName>
    </submittedName>
</protein>
<feature type="compositionally biased region" description="Basic and acidic residues" evidence="6">
    <location>
        <begin position="1070"/>
        <end position="1083"/>
    </location>
</feature>
<feature type="compositionally biased region" description="Pro residues" evidence="6">
    <location>
        <begin position="1163"/>
        <end position="1173"/>
    </location>
</feature>
<organism evidence="9 10">
    <name type="scientific">Ceratopteris richardii</name>
    <name type="common">Triangle waterfern</name>
    <dbReference type="NCBI Taxonomy" id="49495"/>
    <lineage>
        <taxon>Eukaryota</taxon>
        <taxon>Viridiplantae</taxon>
        <taxon>Streptophyta</taxon>
        <taxon>Embryophyta</taxon>
        <taxon>Tracheophyta</taxon>
        <taxon>Polypodiopsida</taxon>
        <taxon>Polypodiidae</taxon>
        <taxon>Polypodiales</taxon>
        <taxon>Pteridineae</taxon>
        <taxon>Pteridaceae</taxon>
        <taxon>Parkerioideae</taxon>
        <taxon>Ceratopteris</taxon>
    </lineage>
</organism>
<feature type="region of interest" description="Disordered" evidence="6">
    <location>
        <begin position="996"/>
        <end position="1173"/>
    </location>
</feature>
<dbReference type="FunFam" id="3.40.850.10:FF:000178">
    <property type="entry name" value="Kinesin-related protein3"/>
    <property type="match status" value="1"/>
</dbReference>
<keyword evidence="4" id="KW-0067">ATP-binding</keyword>
<dbReference type="GO" id="GO:0015630">
    <property type="term" value="C:microtubule cytoskeleton"/>
    <property type="evidence" value="ECO:0007669"/>
    <property type="project" value="TreeGrafter"/>
</dbReference>
<dbReference type="CDD" id="cd01366">
    <property type="entry name" value="KISc_C_terminal"/>
    <property type="match status" value="1"/>
</dbReference>
<dbReference type="PROSITE" id="PS50067">
    <property type="entry name" value="KINESIN_MOTOR_2"/>
    <property type="match status" value="1"/>
</dbReference>
<name>A0A8T2UPY2_CERRI</name>
<dbReference type="PRINTS" id="PR00380">
    <property type="entry name" value="KINESINHEAVY"/>
</dbReference>
<evidence type="ECO:0000256" key="3">
    <source>
        <dbReference type="ARBA" id="ARBA00023175"/>
    </source>
</evidence>
<proteinExistence type="inferred from homology"/>
<dbReference type="FunFam" id="3.40.850.10:FF:000111">
    <property type="entry name" value="p-loop nucleoside triphosphate hydrolase superfamily protein with CH (Calponin Homology) domain"/>
    <property type="match status" value="1"/>
</dbReference>
<dbReference type="EMBL" id="CM035411">
    <property type="protein sequence ID" value="KAH7435604.1"/>
    <property type="molecule type" value="Genomic_DNA"/>
</dbReference>
<dbReference type="OrthoDB" id="3176171at2759"/>